<keyword evidence="8" id="KW-0350">Heme biosynthesis</keyword>
<feature type="transmembrane region" description="Helical" evidence="12">
    <location>
        <begin position="70"/>
        <end position="92"/>
    </location>
</feature>
<dbReference type="GO" id="GO:0120547">
    <property type="term" value="F:heme A synthase activity"/>
    <property type="evidence" value="ECO:0007669"/>
    <property type="project" value="UniProtKB-EC"/>
</dbReference>
<keyword evidence="4" id="KW-0479">Metal-binding</keyword>
<comment type="pathway">
    <text evidence="10">Porphyrin-containing compound metabolism; heme A biosynthesis; heme A from heme O: step 1/1.</text>
</comment>
<dbReference type="PANTHER" id="PTHR23289">
    <property type="entry name" value="CYTOCHROME C OXIDASE ASSEMBLY PROTEIN COX15"/>
    <property type="match status" value="1"/>
</dbReference>
<name>A0A5C3NRH5_9APHY</name>
<evidence type="ECO:0000256" key="1">
    <source>
        <dbReference type="ARBA" id="ARBA00001970"/>
    </source>
</evidence>
<evidence type="ECO:0000256" key="5">
    <source>
        <dbReference type="ARBA" id="ARBA00022989"/>
    </source>
</evidence>
<keyword evidence="5 12" id="KW-1133">Transmembrane helix</keyword>
<dbReference type="EMBL" id="ML212467">
    <property type="protein sequence ID" value="TFK78550.1"/>
    <property type="molecule type" value="Genomic_DNA"/>
</dbReference>
<dbReference type="GO" id="GO:0006784">
    <property type="term" value="P:heme A biosynthetic process"/>
    <property type="evidence" value="ECO:0007669"/>
    <property type="project" value="InterPro"/>
</dbReference>
<dbReference type="InterPro" id="IPR003780">
    <property type="entry name" value="COX15/CtaA_fam"/>
</dbReference>
<dbReference type="PANTHER" id="PTHR23289:SF2">
    <property type="entry name" value="CYTOCHROME C OXIDASE ASSEMBLY PROTEIN COX15 HOMOLOG"/>
    <property type="match status" value="1"/>
</dbReference>
<feature type="transmembrane region" description="Helical" evidence="12">
    <location>
        <begin position="38"/>
        <end position="58"/>
    </location>
</feature>
<evidence type="ECO:0000256" key="11">
    <source>
        <dbReference type="ARBA" id="ARBA00048044"/>
    </source>
</evidence>
<keyword evidence="3 12" id="KW-0812">Transmembrane</keyword>
<organism evidence="13 14">
    <name type="scientific">Polyporus arcularius HHB13444</name>
    <dbReference type="NCBI Taxonomy" id="1314778"/>
    <lineage>
        <taxon>Eukaryota</taxon>
        <taxon>Fungi</taxon>
        <taxon>Dikarya</taxon>
        <taxon>Basidiomycota</taxon>
        <taxon>Agaricomycotina</taxon>
        <taxon>Agaricomycetes</taxon>
        <taxon>Polyporales</taxon>
        <taxon>Polyporaceae</taxon>
        <taxon>Polyporus</taxon>
    </lineage>
</organism>
<accession>A0A5C3NRH5</accession>
<keyword evidence="7" id="KW-0408">Iron</keyword>
<dbReference type="STRING" id="1314778.A0A5C3NRH5"/>
<evidence type="ECO:0000256" key="8">
    <source>
        <dbReference type="ARBA" id="ARBA00023133"/>
    </source>
</evidence>
<dbReference type="GO" id="GO:0046872">
    <property type="term" value="F:metal ion binding"/>
    <property type="evidence" value="ECO:0007669"/>
    <property type="project" value="UniProtKB-KW"/>
</dbReference>
<dbReference type="InParanoid" id="A0A5C3NRH5"/>
<comment type="catalytic activity">
    <reaction evidence="11">
        <text>Fe(II)-heme o + 2 A + H2O = Fe(II)-heme a + 2 AH2</text>
        <dbReference type="Rhea" id="RHEA:63388"/>
        <dbReference type="ChEBI" id="CHEBI:13193"/>
        <dbReference type="ChEBI" id="CHEBI:15377"/>
        <dbReference type="ChEBI" id="CHEBI:17499"/>
        <dbReference type="ChEBI" id="CHEBI:60530"/>
        <dbReference type="ChEBI" id="CHEBI:61715"/>
        <dbReference type="EC" id="1.17.99.9"/>
    </reaction>
    <physiologicalReaction direction="left-to-right" evidence="11">
        <dbReference type="Rhea" id="RHEA:63389"/>
    </physiologicalReaction>
</comment>
<feature type="transmembrane region" description="Helical" evidence="12">
    <location>
        <begin position="98"/>
        <end position="118"/>
    </location>
</feature>
<dbReference type="InterPro" id="IPR023754">
    <property type="entry name" value="HemeA_Synthase_type2"/>
</dbReference>
<evidence type="ECO:0000256" key="9">
    <source>
        <dbReference type="ARBA" id="ARBA00023136"/>
    </source>
</evidence>
<evidence type="ECO:0000256" key="7">
    <source>
        <dbReference type="ARBA" id="ARBA00023004"/>
    </source>
</evidence>
<reference evidence="13 14" key="1">
    <citation type="journal article" date="2019" name="Nat. Ecol. Evol.">
        <title>Megaphylogeny resolves global patterns of mushroom evolution.</title>
        <authorList>
            <person name="Varga T."/>
            <person name="Krizsan K."/>
            <person name="Foldi C."/>
            <person name="Dima B."/>
            <person name="Sanchez-Garcia M."/>
            <person name="Sanchez-Ramirez S."/>
            <person name="Szollosi G.J."/>
            <person name="Szarkandi J.G."/>
            <person name="Papp V."/>
            <person name="Albert L."/>
            <person name="Andreopoulos W."/>
            <person name="Angelini C."/>
            <person name="Antonin V."/>
            <person name="Barry K.W."/>
            <person name="Bougher N.L."/>
            <person name="Buchanan P."/>
            <person name="Buyck B."/>
            <person name="Bense V."/>
            <person name="Catcheside P."/>
            <person name="Chovatia M."/>
            <person name="Cooper J."/>
            <person name="Damon W."/>
            <person name="Desjardin D."/>
            <person name="Finy P."/>
            <person name="Geml J."/>
            <person name="Haridas S."/>
            <person name="Hughes K."/>
            <person name="Justo A."/>
            <person name="Karasinski D."/>
            <person name="Kautmanova I."/>
            <person name="Kiss B."/>
            <person name="Kocsube S."/>
            <person name="Kotiranta H."/>
            <person name="LaButti K.M."/>
            <person name="Lechner B.E."/>
            <person name="Liimatainen K."/>
            <person name="Lipzen A."/>
            <person name="Lukacs Z."/>
            <person name="Mihaltcheva S."/>
            <person name="Morgado L.N."/>
            <person name="Niskanen T."/>
            <person name="Noordeloos M.E."/>
            <person name="Ohm R.A."/>
            <person name="Ortiz-Santana B."/>
            <person name="Ovrebo C."/>
            <person name="Racz N."/>
            <person name="Riley R."/>
            <person name="Savchenko A."/>
            <person name="Shiryaev A."/>
            <person name="Soop K."/>
            <person name="Spirin V."/>
            <person name="Szebenyi C."/>
            <person name="Tomsovsky M."/>
            <person name="Tulloss R.E."/>
            <person name="Uehling J."/>
            <person name="Grigoriev I.V."/>
            <person name="Vagvolgyi C."/>
            <person name="Papp T."/>
            <person name="Martin F.M."/>
            <person name="Miettinen O."/>
            <person name="Hibbett D.S."/>
            <person name="Nagy L.G."/>
        </authorList>
    </citation>
    <scope>NUCLEOTIDE SEQUENCE [LARGE SCALE GENOMIC DNA]</scope>
    <source>
        <strain evidence="13 14">HHB13444</strain>
    </source>
</reference>
<evidence type="ECO:0000256" key="12">
    <source>
        <dbReference type="SAM" id="Phobius"/>
    </source>
</evidence>
<keyword evidence="6" id="KW-0560">Oxidoreductase</keyword>
<comment type="subcellular location">
    <subcellularLocation>
        <location evidence="2">Membrane</location>
        <topology evidence="2">Multi-pass membrane protein</topology>
    </subcellularLocation>
</comment>
<dbReference type="GO" id="GO:0005743">
    <property type="term" value="C:mitochondrial inner membrane"/>
    <property type="evidence" value="ECO:0007669"/>
    <property type="project" value="TreeGrafter"/>
</dbReference>
<evidence type="ECO:0000256" key="3">
    <source>
        <dbReference type="ARBA" id="ARBA00022692"/>
    </source>
</evidence>
<evidence type="ECO:0000256" key="2">
    <source>
        <dbReference type="ARBA" id="ARBA00004141"/>
    </source>
</evidence>
<keyword evidence="14" id="KW-1185">Reference proteome</keyword>
<dbReference type="AlphaFoldDB" id="A0A5C3NRH5"/>
<evidence type="ECO:0000313" key="14">
    <source>
        <dbReference type="Proteomes" id="UP000308197"/>
    </source>
</evidence>
<dbReference type="GO" id="GO:0016653">
    <property type="term" value="F:oxidoreductase activity, acting on NAD(P)H, heme protein as acceptor"/>
    <property type="evidence" value="ECO:0007669"/>
    <property type="project" value="TreeGrafter"/>
</dbReference>
<evidence type="ECO:0000256" key="6">
    <source>
        <dbReference type="ARBA" id="ARBA00023002"/>
    </source>
</evidence>
<gene>
    <name evidence="13" type="ORF">K466DRAFT_507134</name>
</gene>
<evidence type="ECO:0000256" key="10">
    <source>
        <dbReference type="ARBA" id="ARBA00044501"/>
    </source>
</evidence>
<proteinExistence type="predicted"/>
<feature type="non-terminal residue" evidence="13">
    <location>
        <position position="1"/>
    </location>
</feature>
<comment type="cofactor">
    <cofactor evidence="1">
        <name>heme b</name>
        <dbReference type="ChEBI" id="CHEBI:60344"/>
    </cofactor>
</comment>
<sequence>PSDELFDPAYAKSPDRSDLWWRNIFENPTTVQFDHRCLAITTYVATAALYASTFNPALRFVLPPLAKRMATAAFAMANVQVLLGISTLLYLVPIPLAAAHQAGSVALLTTLIHLVVALRRPGQAARAWRQALQNGKKGVH</sequence>
<dbReference type="Proteomes" id="UP000308197">
    <property type="component" value="Unassembled WGS sequence"/>
</dbReference>
<keyword evidence="9 12" id="KW-0472">Membrane</keyword>
<evidence type="ECO:0000313" key="13">
    <source>
        <dbReference type="EMBL" id="TFK78550.1"/>
    </source>
</evidence>
<protein>
    <submittedName>
        <fullName evidence="13">Cytochrome oxidase assembly</fullName>
    </submittedName>
</protein>
<evidence type="ECO:0000256" key="4">
    <source>
        <dbReference type="ARBA" id="ARBA00022723"/>
    </source>
</evidence>
<dbReference type="Pfam" id="PF02628">
    <property type="entry name" value="COX15-CtaA"/>
    <property type="match status" value="1"/>
</dbReference>